<evidence type="ECO:0000259" key="1">
    <source>
        <dbReference type="Pfam" id="PF08241"/>
    </source>
</evidence>
<keyword evidence="2" id="KW-0808">Transferase</keyword>
<evidence type="ECO:0000313" key="3">
    <source>
        <dbReference type="Proteomes" id="UP000282977"/>
    </source>
</evidence>
<dbReference type="OrthoDB" id="9802097at2"/>
<sequence length="254" mass="26738">MGQTRKDRIAAAFGAAAEGYEAHAPVQRYAARAVADLAGLVRLPGGARILEIGCGTGLLTREIGLRWPGATLVATDLAAPMVAQAARGGMVAGTFMVMDGERPVFDEPHFDLILSSLAFQWFDDLAQAIARLVALLRPGGRLIFSTMGAGSFAAWRAAHNACGVQAGVPDYPTLDELRAMLATYADSFAFDETYPVAWGSGRALVAHLKGIGAVVPIPGRGPLSPPALRCVMKAFDTQGGSDAYHVLFGRVTRL</sequence>
<dbReference type="Proteomes" id="UP000282977">
    <property type="component" value="Unassembled WGS sequence"/>
</dbReference>
<name>A0A437JCA5_9SPHN</name>
<dbReference type="CDD" id="cd02440">
    <property type="entry name" value="AdoMet_MTases"/>
    <property type="match status" value="1"/>
</dbReference>
<dbReference type="SUPFAM" id="SSF53335">
    <property type="entry name" value="S-adenosyl-L-methionine-dependent methyltransferases"/>
    <property type="match status" value="1"/>
</dbReference>
<feature type="domain" description="Methyltransferase type 11" evidence="1">
    <location>
        <begin position="50"/>
        <end position="144"/>
    </location>
</feature>
<organism evidence="2 3">
    <name type="scientific">Sphingobium algorifonticola</name>
    <dbReference type="NCBI Taxonomy" id="2008318"/>
    <lineage>
        <taxon>Bacteria</taxon>
        <taxon>Pseudomonadati</taxon>
        <taxon>Pseudomonadota</taxon>
        <taxon>Alphaproteobacteria</taxon>
        <taxon>Sphingomonadales</taxon>
        <taxon>Sphingomonadaceae</taxon>
        <taxon>Sphingobium</taxon>
    </lineage>
</organism>
<dbReference type="GO" id="GO:0032259">
    <property type="term" value="P:methylation"/>
    <property type="evidence" value="ECO:0007669"/>
    <property type="project" value="UniProtKB-KW"/>
</dbReference>
<dbReference type="InterPro" id="IPR013216">
    <property type="entry name" value="Methyltransf_11"/>
</dbReference>
<reference evidence="2 3" key="1">
    <citation type="submission" date="2019-01" db="EMBL/GenBank/DDBJ databases">
        <authorList>
            <person name="Chen W.-M."/>
        </authorList>
    </citation>
    <scope>NUCLEOTIDE SEQUENCE [LARGE SCALE GENOMIC DNA]</scope>
    <source>
        <strain evidence="2 3">TLA-22</strain>
    </source>
</reference>
<keyword evidence="3" id="KW-1185">Reference proteome</keyword>
<dbReference type="GO" id="GO:0008757">
    <property type="term" value="F:S-adenosylmethionine-dependent methyltransferase activity"/>
    <property type="evidence" value="ECO:0007669"/>
    <property type="project" value="InterPro"/>
</dbReference>
<dbReference type="EMBL" id="RZUL01000001">
    <property type="protein sequence ID" value="RVT43511.1"/>
    <property type="molecule type" value="Genomic_DNA"/>
</dbReference>
<dbReference type="PANTHER" id="PTHR43861">
    <property type="entry name" value="TRANS-ACONITATE 2-METHYLTRANSFERASE-RELATED"/>
    <property type="match status" value="1"/>
</dbReference>
<comment type="caution">
    <text evidence="2">The sequence shown here is derived from an EMBL/GenBank/DDBJ whole genome shotgun (WGS) entry which is preliminary data.</text>
</comment>
<dbReference type="RefSeq" id="WP_127689050.1">
    <property type="nucleotide sequence ID" value="NZ_RZUL01000001.1"/>
</dbReference>
<accession>A0A437JCA5</accession>
<proteinExistence type="predicted"/>
<dbReference type="Pfam" id="PF08241">
    <property type="entry name" value="Methyltransf_11"/>
    <property type="match status" value="1"/>
</dbReference>
<protein>
    <submittedName>
        <fullName evidence="2">Methyltransferase domain-containing protein</fullName>
    </submittedName>
</protein>
<dbReference type="InterPro" id="IPR029063">
    <property type="entry name" value="SAM-dependent_MTases_sf"/>
</dbReference>
<evidence type="ECO:0000313" key="2">
    <source>
        <dbReference type="EMBL" id="RVT43511.1"/>
    </source>
</evidence>
<dbReference type="Gene3D" id="3.40.50.150">
    <property type="entry name" value="Vaccinia Virus protein VP39"/>
    <property type="match status" value="1"/>
</dbReference>
<gene>
    <name evidence="2" type="ORF">ENE74_02495</name>
</gene>
<dbReference type="AlphaFoldDB" id="A0A437JCA5"/>
<keyword evidence="2" id="KW-0489">Methyltransferase</keyword>